<gene>
    <name evidence="2" type="ORF">MPEBLZ_01389</name>
</gene>
<name>A0A0P8ABM3_9EURY</name>
<feature type="domain" description="Insertion element IS150 protein InsJ-like helix-turn-helix" evidence="1">
    <location>
        <begin position="14"/>
        <end position="60"/>
    </location>
</feature>
<organism evidence="2 3">
    <name type="scientific">Candidatus Methanoperedens nitratireducens</name>
    <dbReference type="NCBI Taxonomy" id="1392998"/>
    <lineage>
        <taxon>Archaea</taxon>
        <taxon>Methanobacteriati</taxon>
        <taxon>Methanobacteriota</taxon>
        <taxon>Stenosarchaea group</taxon>
        <taxon>Methanomicrobia</taxon>
        <taxon>Methanosarcinales</taxon>
        <taxon>ANME-2 cluster</taxon>
        <taxon>Candidatus Methanoperedentaceae</taxon>
        <taxon>Candidatus Methanoperedens</taxon>
    </lineage>
</organism>
<reference evidence="2 3" key="1">
    <citation type="submission" date="2015-09" db="EMBL/GenBank/DDBJ databases">
        <title>A metagenomics-based metabolic model of nitrate-dependent anaerobic oxidation of methane by Methanoperedens-like archaea.</title>
        <authorList>
            <person name="Arshad A."/>
            <person name="Speth D.R."/>
            <person name="De Graaf R.M."/>
            <person name="Op Den Camp H.J."/>
            <person name="Jetten M.S."/>
            <person name="Welte C.U."/>
        </authorList>
    </citation>
    <scope>NUCLEOTIDE SEQUENCE [LARGE SCALE GENOMIC DNA]</scope>
</reference>
<accession>A0A0P8ABM3</accession>
<evidence type="ECO:0000313" key="3">
    <source>
        <dbReference type="Proteomes" id="UP000050360"/>
    </source>
</evidence>
<evidence type="ECO:0000313" key="2">
    <source>
        <dbReference type="EMBL" id="KPQ44052.1"/>
    </source>
</evidence>
<dbReference type="AlphaFoldDB" id="A0A0P8ABM3"/>
<evidence type="ECO:0000259" key="1">
    <source>
        <dbReference type="Pfam" id="PF13518"/>
    </source>
</evidence>
<comment type="caution">
    <text evidence="2">The sequence shown here is derived from an EMBL/GenBank/DDBJ whole genome shotgun (WGS) entry which is preliminary data.</text>
</comment>
<dbReference type="EMBL" id="LKCM01000115">
    <property type="protein sequence ID" value="KPQ44052.1"/>
    <property type="molecule type" value="Genomic_DNA"/>
</dbReference>
<dbReference type="Pfam" id="PF13518">
    <property type="entry name" value="HTH_28"/>
    <property type="match status" value="1"/>
</dbReference>
<dbReference type="InterPro" id="IPR055247">
    <property type="entry name" value="InsJ-like_HTH"/>
</dbReference>
<proteinExistence type="predicted"/>
<protein>
    <recommendedName>
        <fullName evidence="1">Insertion element IS150 protein InsJ-like helix-turn-helix domain-containing protein</fullName>
    </recommendedName>
</protein>
<dbReference type="Proteomes" id="UP000050360">
    <property type="component" value="Unassembled WGS sequence"/>
</dbReference>
<sequence>MVKMTNRKIKLGIDWVLKKGETVNQVANTFDISPRRIEQLVKIFKETGKYPILNPKRRPKVYLTEDQKKNNKTSIQ</sequence>